<feature type="transmembrane region" description="Helical" evidence="1">
    <location>
        <begin position="21"/>
        <end position="45"/>
    </location>
</feature>
<dbReference type="EMBL" id="JBDPZD010000006">
    <property type="protein sequence ID" value="MEO3693298.1"/>
    <property type="molecule type" value="Genomic_DNA"/>
</dbReference>
<name>A0ABV0G6F0_9BURK</name>
<evidence type="ECO:0000313" key="3">
    <source>
        <dbReference type="Proteomes" id="UP001495147"/>
    </source>
</evidence>
<sequence length="165" mass="18544">MAKFAKRLEVTSRLPSGLVRGFTLLEVVVALMILATSGLALFAWLSQNMQTASRLELVQRRAQLQLEGIEWLATINPALEPEGVRIKGELKLVWTSALLEAPRPEFDHGGAMVPRWQLSLHRIAAKLEKLDSQLSVEWEQDLVGRRMLFGALRAEAKTPHVERAR</sequence>
<organism evidence="2 3">
    <name type="scientific">Roseateles paludis</name>
    <dbReference type="NCBI Taxonomy" id="3145238"/>
    <lineage>
        <taxon>Bacteria</taxon>
        <taxon>Pseudomonadati</taxon>
        <taxon>Pseudomonadota</taxon>
        <taxon>Betaproteobacteria</taxon>
        <taxon>Burkholderiales</taxon>
        <taxon>Sphaerotilaceae</taxon>
        <taxon>Roseateles</taxon>
    </lineage>
</organism>
<dbReference type="RefSeq" id="WP_347706109.1">
    <property type="nucleotide sequence ID" value="NZ_JBDPZD010000006.1"/>
</dbReference>
<keyword evidence="1" id="KW-1133">Transmembrane helix</keyword>
<dbReference type="Proteomes" id="UP001495147">
    <property type="component" value="Unassembled WGS sequence"/>
</dbReference>
<gene>
    <name evidence="2" type="ORF">ABDJ85_17645</name>
</gene>
<comment type="caution">
    <text evidence="2">The sequence shown here is derived from an EMBL/GenBank/DDBJ whole genome shotgun (WGS) entry which is preliminary data.</text>
</comment>
<reference evidence="2 3" key="1">
    <citation type="submission" date="2024-05" db="EMBL/GenBank/DDBJ databases">
        <title>Roseateles sp. DJS-2-20 16S ribosomal RNA gene Genome sequencing and assembly.</title>
        <authorList>
            <person name="Woo H."/>
        </authorList>
    </citation>
    <scope>NUCLEOTIDE SEQUENCE [LARGE SCALE GENOMIC DNA]</scope>
    <source>
        <strain evidence="2 3">DJS-2-20</strain>
    </source>
</reference>
<dbReference type="InterPro" id="IPR012902">
    <property type="entry name" value="N_methyl_site"/>
</dbReference>
<keyword evidence="1" id="KW-0812">Transmembrane</keyword>
<keyword evidence="1" id="KW-0472">Membrane</keyword>
<dbReference type="NCBIfam" id="TIGR02532">
    <property type="entry name" value="IV_pilin_GFxxxE"/>
    <property type="match status" value="1"/>
</dbReference>
<evidence type="ECO:0000313" key="2">
    <source>
        <dbReference type="EMBL" id="MEO3693298.1"/>
    </source>
</evidence>
<keyword evidence="3" id="KW-1185">Reference proteome</keyword>
<dbReference type="PROSITE" id="PS00409">
    <property type="entry name" value="PROKAR_NTER_METHYL"/>
    <property type="match status" value="1"/>
</dbReference>
<evidence type="ECO:0000256" key="1">
    <source>
        <dbReference type="SAM" id="Phobius"/>
    </source>
</evidence>
<protein>
    <submittedName>
        <fullName evidence="2">Type II secretion system protein</fullName>
    </submittedName>
</protein>
<dbReference type="Pfam" id="PF07963">
    <property type="entry name" value="N_methyl"/>
    <property type="match status" value="1"/>
</dbReference>
<proteinExistence type="predicted"/>
<accession>A0ABV0G6F0</accession>